<dbReference type="PANTHER" id="PTHR22946:SF8">
    <property type="entry name" value="ACETYL XYLAN ESTERASE DOMAIN-CONTAINING PROTEIN"/>
    <property type="match status" value="1"/>
</dbReference>
<gene>
    <name evidence="1" type="ORF">FHS19_000830</name>
</gene>
<comment type="caution">
    <text evidence="1">The sequence shown here is derived from an EMBL/GenBank/DDBJ whole genome shotgun (WGS) entry which is preliminary data.</text>
</comment>
<dbReference type="Pfam" id="PF12715">
    <property type="entry name" value="Abhydrolase_7"/>
    <property type="match status" value="1"/>
</dbReference>
<reference evidence="1 2" key="1">
    <citation type="submission" date="2020-08" db="EMBL/GenBank/DDBJ databases">
        <title>Genomic Encyclopedia of Type Strains, Phase III (KMG-III): the genomes of soil and plant-associated and newly described type strains.</title>
        <authorList>
            <person name="Whitman W."/>
        </authorList>
    </citation>
    <scope>NUCLEOTIDE SEQUENCE [LARGE SCALE GENOMIC DNA]</scope>
    <source>
        <strain evidence="1 2">CECT 5831</strain>
    </source>
</reference>
<protein>
    <submittedName>
        <fullName evidence="1">Dienelactone hydrolase</fullName>
    </submittedName>
</protein>
<evidence type="ECO:0000313" key="2">
    <source>
        <dbReference type="Proteomes" id="UP000517523"/>
    </source>
</evidence>
<dbReference type="GO" id="GO:0016787">
    <property type="term" value="F:hydrolase activity"/>
    <property type="evidence" value="ECO:0007669"/>
    <property type="project" value="UniProtKB-KW"/>
</dbReference>
<dbReference type="InterPro" id="IPR050261">
    <property type="entry name" value="FrsA_esterase"/>
</dbReference>
<dbReference type="RefSeq" id="WP_183578917.1">
    <property type="nucleotide sequence ID" value="NZ_JACHXJ010000001.1"/>
</dbReference>
<dbReference type="PANTHER" id="PTHR22946">
    <property type="entry name" value="DIENELACTONE HYDROLASE DOMAIN-CONTAINING PROTEIN-RELATED"/>
    <property type="match status" value="1"/>
</dbReference>
<sequence length="348" mass="37954">MWNPDSFIEMLYANSDPARKENSKLSRPARKALLKEQLQSSLTLALFDDMRTPLEPVILERVEYEDYIRERVDIGTVTGLRMPVYILIPKKPAASGKLPGMLALHGHGYGSREVVGLAEDGTIQEKKGGHNSFALELMKQGHMVAAPEMIGLGDRRLIRDTKPGKERSSCVSLTGQLMMYGMSLAGLRVFEALRALDYLASRPEVNPGQIGCMGFSGGGLVAAYASALDERIRAAVLCAFTNTFIGSILSINHCIDNFIPGVLGYAELPDLIGIIAPRPLFIESGANDPIFPAASVREAVEILQNVYLEENAASMLQYDIFPGVHEVSGRAAYPWLLSTWRGGKSAAQ</sequence>
<evidence type="ECO:0000313" key="1">
    <source>
        <dbReference type="EMBL" id="MBB3126176.1"/>
    </source>
</evidence>
<keyword evidence="1" id="KW-0378">Hydrolase</keyword>
<organism evidence="1 2">
    <name type="scientific">Paenibacillus rhizosphaerae</name>
    <dbReference type="NCBI Taxonomy" id="297318"/>
    <lineage>
        <taxon>Bacteria</taxon>
        <taxon>Bacillati</taxon>
        <taxon>Bacillota</taxon>
        <taxon>Bacilli</taxon>
        <taxon>Bacillales</taxon>
        <taxon>Paenibacillaceae</taxon>
        <taxon>Paenibacillus</taxon>
    </lineage>
</organism>
<dbReference type="InterPro" id="IPR029058">
    <property type="entry name" value="AB_hydrolase_fold"/>
</dbReference>
<dbReference type="InterPro" id="IPR025890">
    <property type="entry name" value="Abhydrolase_bac"/>
</dbReference>
<accession>A0A839TH72</accession>
<dbReference type="SUPFAM" id="SSF53474">
    <property type="entry name" value="alpha/beta-Hydrolases"/>
    <property type="match status" value="1"/>
</dbReference>
<name>A0A839TH72_9BACL</name>
<dbReference type="Proteomes" id="UP000517523">
    <property type="component" value="Unassembled WGS sequence"/>
</dbReference>
<dbReference type="AlphaFoldDB" id="A0A839TH72"/>
<dbReference type="Gene3D" id="3.40.50.1820">
    <property type="entry name" value="alpha/beta hydrolase"/>
    <property type="match status" value="1"/>
</dbReference>
<proteinExistence type="predicted"/>
<dbReference type="EMBL" id="JACHXJ010000001">
    <property type="protein sequence ID" value="MBB3126176.1"/>
    <property type="molecule type" value="Genomic_DNA"/>
</dbReference>